<organism evidence="2">
    <name type="scientific">uncultured marine thaumarchaeote KM3_31_G08</name>
    <dbReference type="NCBI Taxonomy" id="1456121"/>
    <lineage>
        <taxon>Archaea</taxon>
        <taxon>Nitrososphaerota</taxon>
        <taxon>environmental samples</taxon>
    </lineage>
</organism>
<evidence type="ECO:0000256" key="1">
    <source>
        <dbReference type="SAM" id="MobiDB-lite"/>
    </source>
</evidence>
<dbReference type="AlphaFoldDB" id="A0A075H0H0"/>
<protein>
    <submittedName>
        <fullName evidence="2">Uncharacterized protein</fullName>
    </submittedName>
</protein>
<reference evidence="2" key="1">
    <citation type="journal article" date="2014" name="Genome Biol. Evol.">
        <title>Pangenome evidence for extensive interdomain horizontal transfer affecting lineage core and shell genes in uncultured planktonic thaumarchaeota and euryarchaeota.</title>
        <authorList>
            <person name="Deschamps P."/>
            <person name="Zivanovic Y."/>
            <person name="Moreira D."/>
            <person name="Rodriguez-Valera F."/>
            <person name="Lopez-Garcia P."/>
        </authorList>
    </citation>
    <scope>NUCLEOTIDE SEQUENCE</scope>
</reference>
<sequence length="295" mass="32582">MTQKNILMILPIMLSILLIPNIGISFAEHGHDESSGSGCSGDCTAPTLGADIEGFTQVEGGFTINGQTFDVEYFEQTIPTQIIHTNEPVEIILKVFENSGPQFLNHVGLVIGNEHVFNSYVWEQLPTAEIEWTQTFDGDQSVEIEDSENLLTDVSVDAEVDGTITVLKFQFTPTTPFDTSHIMVKMWDHNRSYWVNNFQNGLEIKSNPFSGGFAGTLLTESDTYGETSEVHEISSETHQDEIHEDKHDSHDTKSTEDIHCDENSKAILDSRFGNTICAPINIATALVEAGLATLI</sequence>
<proteinExistence type="predicted"/>
<evidence type="ECO:0000313" key="2">
    <source>
        <dbReference type="EMBL" id="AIF08645.1"/>
    </source>
</evidence>
<accession>A0A075H0H0</accession>
<feature type="region of interest" description="Disordered" evidence="1">
    <location>
        <begin position="230"/>
        <end position="257"/>
    </location>
</feature>
<name>A0A075H0H0_9ARCH</name>
<dbReference type="EMBL" id="KF900837">
    <property type="protein sequence ID" value="AIF08645.1"/>
    <property type="molecule type" value="Genomic_DNA"/>
</dbReference>